<comment type="caution">
    <text evidence="7">The sequence shown here is derived from an EMBL/GenBank/DDBJ whole genome shotgun (WGS) entry which is preliminary data.</text>
</comment>
<feature type="transmembrane region" description="Helical" evidence="5">
    <location>
        <begin position="256"/>
        <end position="279"/>
    </location>
</feature>
<dbReference type="Gene3D" id="1.20.1420.30">
    <property type="entry name" value="NCX, central ion-binding region"/>
    <property type="match status" value="1"/>
</dbReference>
<dbReference type="EMBL" id="JBHSXH010000011">
    <property type="protein sequence ID" value="MFC6825046.1"/>
    <property type="molecule type" value="Genomic_DNA"/>
</dbReference>
<evidence type="ECO:0000256" key="5">
    <source>
        <dbReference type="SAM" id="Phobius"/>
    </source>
</evidence>
<keyword evidence="4 5" id="KW-0472">Membrane</keyword>
<keyword evidence="8" id="KW-1185">Reference proteome</keyword>
<dbReference type="InterPro" id="IPR004837">
    <property type="entry name" value="NaCa_Exmemb"/>
</dbReference>
<dbReference type="PANTHER" id="PTHR10846:SF8">
    <property type="entry name" value="INNER MEMBRANE PROTEIN YRBG"/>
    <property type="match status" value="1"/>
</dbReference>
<dbReference type="PANTHER" id="PTHR10846">
    <property type="entry name" value="SODIUM/POTASSIUM/CALCIUM EXCHANGER"/>
    <property type="match status" value="1"/>
</dbReference>
<evidence type="ECO:0000259" key="6">
    <source>
        <dbReference type="Pfam" id="PF01699"/>
    </source>
</evidence>
<evidence type="ECO:0000313" key="8">
    <source>
        <dbReference type="Proteomes" id="UP001596408"/>
    </source>
</evidence>
<dbReference type="InterPro" id="IPR004481">
    <property type="entry name" value="K/Na/Ca-exchanger"/>
</dbReference>
<feature type="transmembrane region" description="Helical" evidence="5">
    <location>
        <begin position="318"/>
        <end position="342"/>
    </location>
</feature>
<gene>
    <name evidence="7" type="ORF">ACFQEV_08585</name>
</gene>
<organism evidence="7 8">
    <name type="scientific">Halopelagius fulvigenes</name>
    <dbReference type="NCBI Taxonomy" id="1198324"/>
    <lineage>
        <taxon>Archaea</taxon>
        <taxon>Methanobacteriati</taxon>
        <taxon>Methanobacteriota</taxon>
        <taxon>Stenosarchaea group</taxon>
        <taxon>Halobacteria</taxon>
        <taxon>Halobacteriales</taxon>
        <taxon>Haloferacaceae</taxon>
    </lineage>
</organism>
<accession>A0ABD5TWU5</accession>
<keyword evidence="2 5" id="KW-0812">Transmembrane</keyword>
<feature type="transmembrane region" description="Helical" evidence="5">
    <location>
        <begin position="117"/>
        <end position="138"/>
    </location>
</feature>
<dbReference type="Proteomes" id="UP001596408">
    <property type="component" value="Unassembled WGS sequence"/>
</dbReference>
<evidence type="ECO:0000313" key="7">
    <source>
        <dbReference type="EMBL" id="MFC6825046.1"/>
    </source>
</evidence>
<evidence type="ECO:0000256" key="2">
    <source>
        <dbReference type="ARBA" id="ARBA00022692"/>
    </source>
</evidence>
<evidence type="ECO:0000256" key="3">
    <source>
        <dbReference type="ARBA" id="ARBA00022989"/>
    </source>
</evidence>
<dbReference type="GO" id="GO:0016020">
    <property type="term" value="C:membrane"/>
    <property type="evidence" value="ECO:0007669"/>
    <property type="project" value="UniProtKB-SubCell"/>
</dbReference>
<proteinExistence type="predicted"/>
<dbReference type="InterPro" id="IPR044880">
    <property type="entry name" value="NCX_ion-bd_dom_sf"/>
</dbReference>
<dbReference type="Pfam" id="PF01699">
    <property type="entry name" value="Na_Ca_ex"/>
    <property type="match status" value="2"/>
</dbReference>
<feature type="transmembrane region" description="Helical" evidence="5">
    <location>
        <begin position="79"/>
        <end position="97"/>
    </location>
</feature>
<reference evidence="7 8" key="1">
    <citation type="journal article" date="2019" name="Int. J. Syst. Evol. Microbiol.">
        <title>The Global Catalogue of Microorganisms (GCM) 10K type strain sequencing project: providing services to taxonomists for standard genome sequencing and annotation.</title>
        <authorList>
            <consortium name="The Broad Institute Genomics Platform"/>
            <consortium name="The Broad Institute Genome Sequencing Center for Infectious Disease"/>
            <person name="Wu L."/>
            <person name="Ma J."/>
        </authorList>
    </citation>
    <scope>NUCLEOTIDE SEQUENCE [LARGE SCALE GENOMIC DNA]</scope>
    <source>
        <strain evidence="7 8">YIM 94188</strain>
    </source>
</reference>
<feature type="transmembrane region" description="Helical" evidence="5">
    <location>
        <begin position="150"/>
        <end position="168"/>
    </location>
</feature>
<feature type="domain" description="Sodium/calcium exchanger membrane region" evidence="6">
    <location>
        <begin position="15"/>
        <end position="170"/>
    </location>
</feature>
<dbReference type="RefSeq" id="WP_379694873.1">
    <property type="nucleotide sequence ID" value="NZ_JBHSXH010000011.1"/>
</dbReference>
<comment type="subcellular location">
    <subcellularLocation>
        <location evidence="1">Membrane</location>
        <topology evidence="1">Multi-pass membrane protein</topology>
    </subcellularLocation>
</comment>
<keyword evidence="3 5" id="KW-1133">Transmembrane helix</keyword>
<feature type="transmembrane region" description="Helical" evidence="5">
    <location>
        <begin position="12"/>
        <end position="32"/>
    </location>
</feature>
<name>A0ABD5TWU5_9EURY</name>
<evidence type="ECO:0000256" key="1">
    <source>
        <dbReference type="ARBA" id="ARBA00004141"/>
    </source>
</evidence>
<feature type="domain" description="Sodium/calcium exchanger membrane region" evidence="6">
    <location>
        <begin position="193"/>
        <end position="332"/>
    </location>
</feature>
<evidence type="ECO:0000256" key="4">
    <source>
        <dbReference type="ARBA" id="ARBA00023136"/>
    </source>
</evidence>
<protein>
    <submittedName>
        <fullName evidence="7">Sodium:calcium antiporter</fullName>
    </submittedName>
</protein>
<feature type="transmembrane region" description="Helical" evidence="5">
    <location>
        <begin position="285"/>
        <end position="306"/>
    </location>
</feature>
<sequence>MVLGGILPDSPLANVLLIVVATGFIWFGSGWLEESAEHLSAYYGLPAVVQGSIVVAIGSSFPELASVVFTALAGTFDMGVGAIVGSAIFNILVIPALSGLASDGDLETNRTVVYKEAQFYMIAVAVLVVTFALAVIYLPVPGGPALTGRLTRPLAAIPLLLYGLYLFIQWQDVNDHVADDITDDIGVGREWGKLAVGLAVILAAVEQLVGSVESLGHAFGVPEFLTGVTIVAAATSLPDTLVSVRTARANKGITSLGNVLGSNTFDLLVAIPLGVLILGSVSIDFAVAVPMMGVLTLATVLLFTFLRTDLSVTVAEAYTLLFAYVLFVAWVVAESAGVTHLIKGA</sequence>
<dbReference type="AlphaFoldDB" id="A0ABD5TWU5"/>